<dbReference type="InterPro" id="IPR021490">
    <property type="entry name" value="DUF3144"/>
</dbReference>
<proteinExistence type="predicted"/>
<dbReference type="EMBL" id="UOFG01000126">
    <property type="protein sequence ID" value="VAW60552.1"/>
    <property type="molecule type" value="Genomic_DNA"/>
</dbReference>
<evidence type="ECO:0008006" key="2">
    <source>
        <dbReference type="Google" id="ProtNLM"/>
    </source>
</evidence>
<dbReference type="AlphaFoldDB" id="A0A3B0XAQ5"/>
<organism evidence="1">
    <name type="scientific">hydrothermal vent metagenome</name>
    <dbReference type="NCBI Taxonomy" id="652676"/>
    <lineage>
        <taxon>unclassified sequences</taxon>
        <taxon>metagenomes</taxon>
        <taxon>ecological metagenomes</taxon>
    </lineage>
</organism>
<accession>A0A3B0XAQ5</accession>
<gene>
    <name evidence="1" type="ORF">MNBD_GAMMA11-497</name>
</gene>
<protein>
    <recommendedName>
        <fullName evidence="2">DUF3144 domain-containing protein</fullName>
    </recommendedName>
</protein>
<name>A0A3B0XAQ5_9ZZZZ</name>
<dbReference type="Gene3D" id="1.10.287.3020">
    <property type="match status" value="1"/>
</dbReference>
<evidence type="ECO:0000313" key="1">
    <source>
        <dbReference type="EMBL" id="VAW60552.1"/>
    </source>
</evidence>
<sequence>MLDADDNFYSRADEHINLSNSQITDEYGKGEVSASFMYSVARYNAYVSACGYSRSDEFVKDKEAIVNYFVGEYKKMLEENLQDYTQNFSKYMGTGNENK</sequence>
<dbReference type="Pfam" id="PF11342">
    <property type="entry name" value="DUF3144"/>
    <property type="match status" value="1"/>
</dbReference>
<reference evidence="1" key="1">
    <citation type="submission" date="2018-06" db="EMBL/GenBank/DDBJ databases">
        <authorList>
            <person name="Zhirakovskaya E."/>
        </authorList>
    </citation>
    <scope>NUCLEOTIDE SEQUENCE</scope>
</reference>